<sequence>MTRTALLRHTLSALAAAVLAACTTKPIQPDGTPSVSAGVPLPAGERIPAGTVIAPSGSSASYKSVDFSALPQWPQQQFAESLKSFLNSCSRLKNQTEWQNVCTQAAQTPRTPAAARQFFERYFTPWQVSGNNRLDGTVTGYYEPVMRGDTRPTAQARFPVYGIPADFVSVPLPAHLRGSKTTVRIQQTGTNSGQISPVGNLTADLSSFPLNERSSALKGRIAGSRFVPYHTRNEINGGALDNKAPILGYADDPVELFFMQVQGSGRIQTPDGRYIRLGYADKNDYPYTSIGRYMADKGYLPLAQTTMQGIKAYIRQNPQRMAEILGQNPSYVFFRILEDNNDGPIGALGVPLTGGYSGAVDRRYITLGAPIFVATTHPETRYGLNRLMIAQDTGSAIRGAVRVDYFWGYGDEAGRTAGKMKHTGYVWQLLPNGVPPQYRP</sequence>
<dbReference type="GO" id="GO:0009254">
    <property type="term" value="P:peptidoglycan turnover"/>
    <property type="evidence" value="ECO:0007669"/>
    <property type="project" value="InterPro"/>
</dbReference>
<proteinExistence type="predicted"/>
<dbReference type="InterPro" id="IPR005300">
    <property type="entry name" value="MltA_B"/>
</dbReference>
<feature type="domain" description="Lytic transglycosylase MltA" evidence="7">
    <location>
        <begin position="145"/>
        <end position="335"/>
    </location>
</feature>
<dbReference type="PANTHER" id="PTHR30124:SF0">
    <property type="entry name" value="MEMBRANE-BOUND LYTIC MUREIN TRANSGLYCOSYLASE A"/>
    <property type="match status" value="1"/>
</dbReference>
<dbReference type="GO" id="GO:0008933">
    <property type="term" value="F:peptidoglycan lytic transglycosylase activity"/>
    <property type="evidence" value="ECO:0007669"/>
    <property type="project" value="TreeGrafter"/>
</dbReference>
<accession>A0A9X4IDP0</accession>
<organism evidence="8">
    <name type="scientific">Neisseria leonii</name>
    <dbReference type="NCBI Taxonomy" id="2995413"/>
    <lineage>
        <taxon>Bacteria</taxon>
        <taxon>Pseudomonadati</taxon>
        <taxon>Pseudomonadota</taxon>
        <taxon>Betaproteobacteria</taxon>
        <taxon>Neisseriales</taxon>
        <taxon>Neisseriaceae</taxon>
        <taxon>Neisseria</taxon>
    </lineage>
</organism>
<dbReference type="PANTHER" id="PTHR30124">
    <property type="entry name" value="MEMBRANE-BOUND LYTIC MUREIN TRANSGLYCOSYLASE A"/>
    <property type="match status" value="1"/>
</dbReference>
<evidence type="ECO:0000256" key="1">
    <source>
        <dbReference type="ARBA" id="ARBA00001420"/>
    </source>
</evidence>
<keyword evidence="6" id="KW-0732">Signal</keyword>
<dbReference type="EMBL" id="CP146598">
    <property type="protein sequence ID" value="WWY02389.1"/>
    <property type="molecule type" value="Genomic_DNA"/>
</dbReference>
<dbReference type="GO" id="GO:0071555">
    <property type="term" value="P:cell wall organization"/>
    <property type="evidence" value="ECO:0007669"/>
    <property type="project" value="UniProtKB-KW"/>
</dbReference>
<evidence type="ECO:0000256" key="2">
    <source>
        <dbReference type="ARBA" id="ARBA00012587"/>
    </source>
</evidence>
<dbReference type="GO" id="GO:0009253">
    <property type="term" value="P:peptidoglycan catabolic process"/>
    <property type="evidence" value="ECO:0007669"/>
    <property type="project" value="TreeGrafter"/>
</dbReference>
<evidence type="ECO:0000313" key="10">
    <source>
        <dbReference type="Proteomes" id="UP001149607"/>
    </source>
</evidence>
<dbReference type="Gene3D" id="2.40.50.270">
    <property type="entry name" value="transglycosylase MltA"/>
    <property type="match status" value="1"/>
</dbReference>
<dbReference type="GO" id="GO:0019867">
    <property type="term" value="C:outer membrane"/>
    <property type="evidence" value="ECO:0007669"/>
    <property type="project" value="InterPro"/>
</dbReference>
<dbReference type="CDD" id="cd14485">
    <property type="entry name" value="mltA_like_LT_A"/>
    <property type="match status" value="1"/>
</dbReference>
<keyword evidence="10" id="KW-1185">Reference proteome</keyword>
<dbReference type="Pfam" id="PF03562">
    <property type="entry name" value="MltA"/>
    <property type="match status" value="1"/>
</dbReference>
<feature type="chain" id="PRO_5042786911" description="peptidoglycan lytic exotransglycosylase" evidence="6">
    <location>
        <begin position="21"/>
        <end position="440"/>
    </location>
</feature>
<evidence type="ECO:0000256" key="3">
    <source>
        <dbReference type="ARBA" id="ARBA00023239"/>
    </source>
</evidence>
<gene>
    <name evidence="8" type="ORF">ORY91_001310</name>
    <name evidence="9" type="ORF">V9W64_06570</name>
</gene>
<evidence type="ECO:0000256" key="5">
    <source>
        <dbReference type="ARBA" id="ARBA00030918"/>
    </source>
</evidence>
<dbReference type="SUPFAM" id="SSF50685">
    <property type="entry name" value="Barwin-like endoglucanases"/>
    <property type="match status" value="1"/>
</dbReference>
<dbReference type="Pfam" id="PF06725">
    <property type="entry name" value="3D"/>
    <property type="match status" value="1"/>
</dbReference>
<reference evidence="8" key="1">
    <citation type="submission" date="2022-10" db="EMBL/GenBank/DDBJ databases">
        <authorList>
            <person name="Boutroux M."/>
        </authorList>
    </citation>
    <scope>NUCLEOTIDE SEQUENCE</scope>
    <source>
        <strain evidence="8">51.81</strain>
    </source>
</reference>
<dbReference type="Gene3D" id="2.40.40.10">
    <property type="entry name" value="RlpA-like domain"/>
    <property type="match status" value="1"/>
</dbReference>
<dbReference type="RefSeq" id="WP_274571714.1">
    <property type="nucleotide sequence ID" value="NZ_CP145606.1"/>
</dbReference>
<dbReference type="SMART" id="SM00925">
    <property type="entry name" value="MltA"/>
    <property type="match status" value="1"/>
</dbReference>
<name>A0A9X4IDP0_9NEIS</name>
<protein>
    <recommendedName>
        <fullName evidence="2">peptidoglycan lytic exotransglycosylase</fullName>
        <ecNumber evidence="2">4.2.2.n1</ecNumber>
    </recommendedName>
    <alternativeName>
        <fullName evidence="5">Murein hydrolase A</fullName>
    </alternativeName>
</protein>
<dbReference type="AlphaFoldDB" id="A0A9X4IDP0"/>
<reference evidence="9" key="2">
    <citation type="submission" date="2024-02" db="EMBL/GenBank/DDBJ databases">
        <title>Neisseria leonii sp. nov.</title>
        <authorList>
            <person name="Boutroux M."/>
            <person name="Favre-Rochex S."/>
            <person name="Gorgette O."/>
            <person name="Touak G."/>
            <person name="Muhle E."/>
            <person name="Chesneau O."/>
            <person name="Clermont D."/>
            <person name="Rahi P."/>
        </authorList>
    </citation>
    <scope>NUCLEOTIDE SEQUENCE</scope>
    <source>
        <strain evidence="9">51.81</strain>
    </source>
</reference>
<dbReference type="PIRSF" id="PIRSF019422">
    <property type="entry name" value="MltA"/>
    <property type="match status" value="1"/>
</dbReference>
<dbReference type="PROSITE" id="PS51257">
    <property type="entry name" value="PROKAR_LIPOPROTEIN"/>
    <property type="match status" value="1"/>
</dbReference>
<dbReference type="InterPro" id="IPR036908">
    <property type="entry name" value="RlpA-like_sf"/>
</dbReference>
<evidence type="ECO:0000259" key="7">
    <source>
        <dbReference type="SMART" id="SM00925"/>
    </source>
</evidence>
<keyword evidence="3" id="KW-0456">Lyase</keyword>
<evidence type="ECO:0000256" key="6">
    <source>
        <dbReference type="SAM" id="SignalP"/>
    </source>
</evidence>
<evidence type="ECO:0000313" key="8">
    <source>
        <dbReference type="EMBL" id="MDD9327896.1"/>
    </source>
</evidence>
<evidence type="ECO:0000313" key="9">
    <source>
        <dbReference type="EMBL" id="WWY02389.1"/>
    </source>
</evidence>
<dbReference type="CDD" id="cd14668">
    <property type="entry name" value="mlta_B"/>
    <property type="match status" value="1"/>
</dbReference>
<dbReference type="InterPro" id="IPR026044">
    <property type="entry name" value="MltA"/>
</dbReference>
<comment type="catalytic activity">
    <reaction evidence="1">
        <text>Exolytic cleavage of the (1-&gt;4)-beta-glycosidic linkage between N-acetylmuramic acid (MurNAc) and N-acetylglucosamine (GlcNAc) residues in peptidoglycan, from either the reducing or the non-reducing ends of the peptidoglycan chains, with concomitant formation of a 1,6-anhydrobond in the MurNAc residue.</text>
        <dbReference type="EC" id="4.2.2.n1"/>
    </reaction>
</comment>
<dbReference type="Gene3D" id="2.40.240.50">
    <property type="entry name" value="Barwin-like endoglucanases"/>
    <property type="match status" value="1"/>
</dbReference>
<dbReference type="InterPro" id="IPR010611">
    <property type="entry name" value="3D_dom"/>
</dbReference>
<dbReference type="EMBL" id="JAPQFL010000003">
    <property type="protein sequence ID" value="MDD9327896.1"/>
    <property type="molecule type" value="Genomic_DNA"/>
</dbReference>
<dbReference type="EC" id="4.2.2.n1" evidence="2"/>
<evidence type="ECO:0000256" key="4">
    <source>
        <dbReference type="ARBA" id="ARBA00023316"/>
    </source>
</evidence>
<dbReference type="Proteomes" id="UP001149607">
    <property type="component" value="Chromosome"/>
</dbReference>
<keyword evidence="4" id="KW-0961">Cell wall biogenesis/degradation</keyword>
<feature type="signal peptide" evidence="6">
    <location>
        <begin position="1"/>
        <end position="20"/>
    </location>
</feature>
<dbReference type="GO" id="GO:0004553">
    <property type="term" value="F:hydrolase activity, hydrolyzing O-glycosyl compounds"/>
    <property type="evidence" value="ECO:0007669"/>
    <property type="project" value="InterPro"/>
</dbReference>